<dbReference type="PANTHER" id="PTHR43303:SF4">
    <property type="entry name" value="NADPH DEHYDROGENASE C23G7.10C-RELATED"/>
    <property type="match status" value="1"/>
</dbReference>
<dbReference type="GO" id="GO:0050661">
    <property type="term" value="F:NADP binding"/>
    <property type="evidence" value="ECO:0007669"/>
    <property type="project" value="InterPro"/>
</dbReference>
<dbReference type="GO" id="GO:0010181">
    <property type="term" value="F:FMN binding"/>
    <property type="evidence" value="ECO:0007669"/>
    <property type="project" value="InterPro"/>
</dbReference>
<evidence type="ECO:0000259" key="6">
    <source>
        <dbReference type="Pfam" id="PF00724"/>
    </source>
</evidence>
<proteinExistence type="predicted"/>
<evidence type="ECO:0000256" key="5">
    <source>
        <dbReference type="ARBA" id="ARBA00023002"/>
    </source>
</evidence>
<dbReference type="CDD" id="cd02932">
    <property type="entry name" value="OYE_YqiM_FMN"/>
    <property type="match status" value="1"/>
</dbReference>
<name>A0A1V4SUY1_9CLOT</name>
<reference evidence="7 8" key="1">
    <citation type="submission" date="2016-02" db="EMBL/GenBank/DDBJ databases">
        <title>Genome sequence of Clostridium thermobutyricum DSM 4928.</title>
        <authorList>
            <person name="Poehlein A."/>
            <person name="Daniel R."/>
        </authorList>
    </citation>
    <scope>NUCLEOTIDE SEQUENCE [LARGE SCALE GENOMIC DNA]</scope>
    <source>
        <strain evidence="7 8">DSM 4928</strain>
    </source>
</reference>
<keyword evidence="4" id="KW-0521">NADP</keyword>
<comment type="caution">
    <text evidence="7">The sequence shown here is derived from an EMBL/GenBank/DDBJ whole genome shotgun (WGS) entry which is preliminary data.</text>
</comment>
<dbReference type="GO" id="GO:0003959">
    <property type="term" value="F:NADPH dehydrogenase activity"/>
    <property type="evidence" value="ECO:0007669"/>
    <property type="project" value="UniProtKB-EC"/>
</dbReference>
<dbReference type="PANTHER" id="PTHR43303">
    <property type="entry name" value="NADPH DEHYDROGENASE C23G7.10C-RELATED"/>
    <property type="match status" value="1"/>
</dbReference>
<dbReference type="InterPro" id="IPR044152">
    <property type="entry name" value="YqjM-like"/>
</dbReference>
<evidence type="ECO:0000313" key="8">
    <source>
        <dbReference type="Proteomes" id="UP000191448"/>
    </source>
</evidence>
<evidence type="ECO:0000256" key="4">
    <source>
        <dbReference type="ARBA" id="ARBA00022857"/>
    </source>
</evidence>
<accession>A0A1V4SUY1</accession>
<dbReference type="NCBIfam" id="NF010047">
    <property type="entry name" value="PRK13523.1"/>
    <property type="match status" value="1"/>
</dbReference>
<dbReference type="EMBL" id="LTAY01000038">
    <property type="protein sequence ID" value="OPX47727.1"/>
    <property type="molecule type" value="Genomic_DNA"/>
</dbReference>
<keyword evidence="3" id="KW-0288">FMN</keyword>
<dbReference type="EC" id="1.6.99.1" evidence="7"/>
<dbReference type="SUPFAM" id="SSF51395">
    <property type="entry name" value="FMN-linked oxidoreductases"/>
    <property type="match status" value="1"/>
</dbReference>
<organism evidence="7 8">
    <name type="scientific">Clostridium thermobutyricum DSM 4928</name>
    <dbReference type="NCBI Taxonomy" id="1121339"/>
    <lineage>
        <taxon>Bacteria</taxon>
        <taxon>Bacillati</taxon>
        <taxon>Bacillota</taxon>
        <taxon>Clostridia</taxon>
        <taxon>Eubacteriales</taxon>
        <taxon>Clostridiaceae</taxon>
        <taxon>Clostridium</taxon>
    </lineage>
</organism>
<sequence length="342" mass="38177">MKKGIFKEFSLKNLNLRNRVVMAPMCMYMAENDGMVNDFHYVHYLNRAIGGVSAIILEATAVEARGRISDRDLGIWDDKHIEGLKKLADGIKKYGACAGIQLGHAGRKCEVKSEEIIAPSAIPFSSEYKTPIEMSKTEIEEVKIAFREGARRALEAGFDFIEIHGAHGYLLSEFLSPLANKREDEYGGSIENRARFLVEVIREIKKVWPEDKALLLRVSSKDYVEGGNTKVEMAQIVNIVKKEGVDLINVSTGGVVSDAVINAYPGYQVPDAEYIKEKCDIPVMAGGLITTTAQGTEIIENNRADLVFLARVLLRDPYWVLNEAKKRNVELDYLPSAYMRGI</sequence>
<gene>
    <name evidence="7" type="primary">namA</name>
    <name evidence="7" type="ORF">CLTHE_16370</name>
</gene>
<dbReference type="InterPro" id="IPR013785">
    <property type="entry name" value="Aldolase_TIM"/>
</dbReference>
<keyword evidence="2" id="KW-0285">Flavoprotein</keyword>
<feature type="domain" description="NADH:flavin oxidoreductase/NADH oxidase N-terminal" evidence="6">
    <location>
        <begin position="5"/>
        <end position="328"/>
    </location>
</feature>
<dbReference type="AlphaFoldDB" id="A0A1V4SUY1"/>
<dbReference type="Gene3D" id="3.20.20.70">
    <property type="entry name" value="Aldolase class I"/>
    <property type="match status" value="1"/>
</dbReference>
<dbReference type="InterPro" id="IPR001155">
    <property type="entry name" value="OxRdtase_FMN_N"/>
</dbReference>
<dbReference type="Proteomes" id="UP000191448">
    <property type="component" value="Unassembled WGS sequence"/>
</dbReference>
<dbReference type="OrthoDB" id="9772736at2"/>
<dbReference type="RefSeq" id="WP_080022821.1">
    <property type="nucleotide sequence ID" value="NZ_LTAY01000038.1"/>
</dbReference>
<evidence type="ECO:0000256" key="3">
    <source>
        <dbReference type="ARBA" id="ARBA00022643"/>
    </source>
</evidence>
<keyword evidence="5 7" id="KW-0560">Oxidoreductase</keyword>
<comment type="cofactor">
    <cofactor evidence="1">
        <name>FMN</name>
        <dbReference type="ChEBI" id="CHEBI:58210"/>
    </cofactor>
</comment>
<evidence type="ECO:0000256" key="2">
    <source>
        <dbReference type="ARBA" id="ARBA00022630"/>
    </source>
</evidence>
<evidence type="ECO:0000256" key="1">
    <source>
        <dbReference type="ARBA" id="ARBA00001917"/>
    </source>
</evidence>
<protein>
    <submittedName>
        <fullName evidence="7">NADPH dehydrogenase</fullName>
        <ecNumber evidence="7">1.6.99.1</ecNumber>
    </submittedName>
</protein>
<evidence type="ECO:0000313" key="7">
    <source>
        <dbReference type="EMBL" id="OPX47727.1"/>
    </source>
</evidence>
<dbReference type="Pfam" id="PF00724">
    <property type="entry name" value="Oxidored_FMN"/>
    <property type="match status" value="1"/>
</dbReference>